<dbReference type="AlphaFoldDB" id="A0A5J4P0C0"/>
<proteinExistence type="predicted"/>
<gene>
    <name evidence="1" type="ORF">DEA37_0012679</name>
</gene>
<name>A0A5J4P0C0_9TREM</name>
<organism evidence="1 2">
    <name type="scientific">Paragonimus westermani</name>
    <dbReference type="NCBI Taxonomy" id="34504"/>
    <lineage>
        <taxon>Eukaryota</taxon>
        <taxon>Metazoa</taxon>
        <taxon>Spiralia</taxon>
        <taxon>Lophotrochozoa</taxon>
        <taxon>Platyhelminthes</taxon>
        <taxon>Trematoda</taxon>
        <taxon>Digenea</taxon>
        <taxon>Plagiorchiida</taxon>
        <taxon>Troglotremata</taxon>
        <taxon>Troglotrematidae</taxon>
        <taxon>Paragonimus</taxon>
    </lineage>
</organism>
<dbReference type="Proteomes" id="UP000324629">
    <property type="component" value="Unassembled WGS sequence"/>
</dbReference>
<protein>
    <submittedName>
        <fullName evidence="1">Uncharacterized protein</fullName>
    </submittedName>
</protein>
<reference evidence="1 2" key="1">
    <citation type="journal article" date="2019" name="Gigascience">
        <title>Whole-genome sequence of the oriental lung fluke Paragonimus westermani.</title>
        <authorList>
            <person name="Oey H."/>
            <person name="Zakrzewski M."/>
            <person name="Narain K."/>
            <person name="Devi K.R."/>
            <person name="Agatsuma T."/>
            <person name="Nawaratna S."/>
            <person name="Gobert G.N."/>
            <person name="Jones M.K."/>
            <person name="Ragan M.A."/>
            <person name="McManus D.P."/>
            <person name="Krause L."/>
        </authorList>
    </citation>
    <scope>NUCLEOTIDE SEQUENCE [LARGE SCALE GENOMIC DNA]</scope>
    <source>
        <strain evidence="1 2">IND2009</strain>
    </source>
</reference>
<comment type="caution">
    <text evidence="1">The sequence shown here is derived from an EMBL/GenBank/DDBJ whole genome shotgun (WGS) entry which is preliminary data.</text>
</comment>
<evidence type="ECO:0000313" key="1">
    <source>
        <dbReference type="EMBL" id="KAA3681022.1"/>
    </source>
</evidence>
<evidence type="ECO:0000313" key="2">
    <source>
        <dbReference type="Proteomes" id="UP000324629"/>
    </source>
</evidence>
<accession>A0A5J4P0C0</accession>
<keyword evidence="2" id="KW-1185">Reference proteome</keyword>
<sequence length="234" mass="26063">SDCPTIDSHVSLIIPCEMLWEIYEGDCKWGVELSAELHIVFAELLSHFKDYGEAAPMSNFARLKTSVEKTVELKSALCGDLTEPSFLHACVFRELQLPMFIRGADFKSVDPYSEVLVDLHKKHTAFFKQLEFIGQRPASQLFDLRLFFNRLPLAELTVYLASQPITSNGETAGGTYASNSGDALTYDARSTGGSSQSNYFSTTYQLGSNIIRLTENVIISGYDRVAGEMVFTVR</sequence>
<feature type="non-terminal residue" evidence="1">
    <location>
        <position position="1"/>
    </location>
</feature>
<dbReference type="EMBL" id="QNGE01000298">
    <property type="protein sequence ID" value="KAA3681022.1"/>
    <property type="molecule type" value="Genomic_DNA"/>
</dbReference>